<keyword evidence="2" id="KW-1185">Reference proteome</keyword>
<name>A0ABT1TAR9_9GAMM</name>
<reference evidence="1 2" key="1">
    <citation type="submission" date="2022-07" db="EMBL/GenBank/DDBJ databases">
        <title>Methylomonas rivi sp. nov., Methylomonas rosea sp. nov., Methylomonas aureus sp. nov. and Methylomonas subterranea sp. nov., four novel methanotrophs isolated from a freshwater creek and the deep terrestrial subsurface.</title>
        <authorList>
            <person name="Abin C."/>
            <person name="Sankaranarayanan K."/>
            <person name="Garner C."/>
            <person name="Sindelar R."/>
            <person name="Kotary K."/>
            <person name="Garner R."/>
            <person name="Barclay S."/>
            <person name="Lawson P."/>
            <person name="Krumholz L."/>
        </authorList>
    </citation>
    <scope>NUCLEOTIDE SEQUENCE [LARGE SCALE GENOMIC DNA]</scope>
    <source>
        <strain evidence="1 2">SURF-2</strain>
    </source>
</reference>
<dbReference type="EMBL" id="JANIBJ010000001">
    <property type="protein sequence ID" value="MCQ8102566.1"/>
    <property type="molecule type" value="Genomic_DNA"/>
</dbReference>
<evidence type="ECO:0000313" key="2">
    <source>
        <dbReference type="Proteomes" id="UP001524499"/>
    </source>
</evidence>
<gene>
    <name evidence="1" type="ORF">NP590_00505</name>
</gene>
<evidence type="ECO:0000313" key="1">
    <source>
        <dbReference type="EMBL" id="MCQ8102566.1"/>
    </source>
</evidence>
<dbReference type="Proteomes" id="UP001524499">
    <property type="component" value="Unassembled WGS sequence"/>
</dbReference>
<proteinExistence type="predicted"/>
<comment type="caution">
    <text evidence="1">The sequence shown here is derived from an EMBL/GenBank/DDBJ whole genome shotgun (WGS) entry which is preliminary data.</text>
</comment>
<accession>A0ABT1TAR9</accession>
<sequence>MKIFVEGGGDSSQLKANCRKGFASFLEKAGLKGNMPRIVACGSRKHAYDDFCTALNNGEEALLLVDSEESVNTGLQGTEDYETWKPWEHLAQREGDKWVKPIKATNKQCHLMVQCMESWFLADRDSLKSFFGQGFKENQLPAAANSIEAIGKQQVYEALAKATADCKSKAKYGKGEHSFKILELIAPSKVIEASPWARRWINVTKHLMGISLSAADKQ</sequence>
<dbReference type="InterPro" id="IPR025455">
    <property type="entry name" value="DUF4276"/>
</dbReference>
<organism evidence="1 2">
    <name type="scientific">Methylomonas subterranea</name>
    <dbReference type="NCBI Taxonomy" id="2952225"/>
    <lineage>
        <taxon>Bacteria</taxon>
        <taxon>Pseudomonadati</taxon>
        <taxon>Pseudomonadota</taxon>
        <taxon>Gammaproteobacteria</taxon>
        <taxon>Methylococcales</taxon>
        <taxon>Methylococcaceae</taxon>
        <taxon>Methylomonas</taxon>
    </lineage>
</organism>
<dbReference type="RefSeq" id="WP_256600175.1">
    <property type="nucleotide sequence ID" value="NZ_JANIBJ010000001.1"/>
</dbReference>
<protein>
    <submittedName>
        <fullName evidence="1">DUF4276 family protein</fullName>
    </submittedName>
</protein>
<dbReference type="Pfam" id="PF14103">
    <property type="entry name" value="DUF4276"/>
    <property type="match status" value="1"/>
</dbReference>